<accession>B9TEF5</accession>
<reference evidence="3" key="1">
    <citation type="journal article" date="2010" name="Nat. Biotechnol.">
        <title>Draft genome sequence of the oilseed species Ricinus communis.</title>
        <authorList>
            <person name="Chan A.P."/>
            <person name="Crabtree J."/>
            <person name="Zhao Q."/>
            <person name="Lorenzi H."/>
            <person name="Orvis J."/>
            <person name="Puiu D."/>
            <person name="Melake-Berhan A."/>
            <person name="Jones K.M."/>
            <person name="Redman J."/>
            <person name="Chen G."/>
            <person name="Cahoon E.B."/>
            <person name="Gedil M."/>
            <person name="Stanke M."/>
            <person name="Haas B.J."/>
            <person name="Wortman J.R."/>
            <person name="Fraser-Liggett C.M."/>
            <person name="Ravel J."/>
            <person name="Rabinowicz P.D."/>
        </authorList>
    </citation>
    <scope>NUCLEOTIDE SEQUENCE [LARGE SCALE GENOMIC DNA]</scope>
    <source>
        <strain evidence="3">cv. Hale</strain>
    </source>
</reference>
<feature type="non-terminal residue" evidence="2">
    <location>
        <position position="146"/>
    </location>
</feature>
<gene>
    <name evidence="2" type="ORF">RCOM_1787200</name>
</gene>
<dbReference type="AlphaFoldDB" id="B9TEF5"/>
<name>B9TEF5_RICCO</name>
<keyword evidence="3" id="KW-1185">Reference proteome</keyword>
<dbReference type="Proteomes" id="UP000008311">
    <property type="component" value="Unassembled WGS sequence"/>
</dbReference>
<proteinExistence type="predicted"/>
<dbReference type="EMBL" id="EQ978990">
    <property type="protein sequence ID" value="EEF25758.1"/>
    <property type="molecule type" value="Genomic_DNA"/>
</dbReference>
<protein>
    <submittedName>
        <fullName evidence="2">Uncharacterized protein</fullName>
    </submittedName>
</protein>
<evidence type="ECO:0000256" key="1">
    <source>
        <dbReference type="SAM" id="MobiDB-lite"/>
    </source>
</evidence>
<feature type="region of interest" description="Disordered" evidence="1">
    <location>
        <begin position="1"/>
        <end position="27"/>
    </location>
</feature>
<dbReference type="InParanoid" id="B9TEF5"/>
<organism evidence="2 3">
    <name type="scientific">Ricinus communis</name>
    <name type="common">Castor bean</name>
    <dbReference type="NCBI Taxonomy" id="3988"/>
    <lineage>
        <taxon>Eukaryota</taxon>
        <taxon>Viridiplantae</taxon>
        <taxon>Streptophyta</taxon>
        <taxon>Embryophyta</taxon>
        <taxon>Tracheophyta</taxon>
        <taxon>Spermatophyta</taxon>
        <taxon>Magnoliopsida</taxon>
        <taxon>eudicotyledons</taxon>
        <taxon>Gunneridae</taxon>
        <taxon>Pentapetalae</taxon>
        <taxon>rosids</taxon>
        <taxon>fabids</taxon>
        <taxon>Malpighiales</taxon>
        <taxon>Euphorbiaceae</taxon>
        <taxon>Acalyphoideae</taxon>
        <taxon>Acalypheae</taxon>
        <taxon>Ricinus</taxon>
    </lineage>
</organism>
<evidence type="ECO:0000313" key="2">
    <source>
        <dbReference type="EMBL" id="EEF25758.1"/>
    </source>
</evidence>
<evidence type="ECO:0000313" key="3">
    <source>
        <dbReference type="Proteomes" id="UP000008311"/>
    </source>
</evidence>
<sequence>MGGGGLAAARDGGQPQQAGAEHQPGFRFRHRCDAAGGDVVDRELALIAAEGAAIAGGVAHEAEDGHLDELRGGEGAGGQEMAELETAAAHAAERVGLGHRGAVGQEALDAQQAGNGRIGDAVIRADEGSIERLDAERLTGGVGDVE</sequence>